<protein>
    <recommendedName>
        <fullName evidence="2">CPW-WPC domain-containing protein</fullName>
    </recommendedName>
</protein>
<organism evidence="1">
    <name type="scientific">viral metagenome</name>
    <dbReference type="NCBI Taxonomy" id="1070528"/>
    <lineage>
        <taxon>unclassified sequences</taxon>
        <taxon>metagenomes</taxon>
        <taxon>organismal metagenomes</taxon>
    </lineage>
</organism>
<sequence length="123" mass="13100">MNFQSTVLLIAVLLLIVCLILIGIALAKSNNIQQWPPIVGNCPDYWVDMSKNGAQCVNVKNLGTCNSGVPTGQHLQMDFTVAPYIGQNAACSKYKWATGCGLTWDGITSGIANPCDTSVNAPK</sequence>
<accession>A0A6C0HRF2</accession>
<dbReference type="AlphaFoldDB" id="A0A6C0HRF2"/>
<dbReference type="EMBL" id="MN740003">
    <property type="protein sequence ID" value="QHT82716.1"/>
    <property type="molecule type" value="Genomic_DNA"/>
</dbReference>
<evidence type="ECO:0008006" key="2">
    <source>
        <dbReference type="Google" id="ProtNLM"/>
    </source>
</evidence>
<proteinExistence type="predicted"/>
<evidence type="ECO:0000313" key="1">
    <source>
        <dbReference type="EMBL" id="QHT82716.1"/>
    </source>
</evidence>
<name>A0A6C0HRF2_9ZZZZ</name>
<reference evidence="1" key="1">
    <citation type="journal article" date="2020" name="Nature">
        <title>Giant virus diversity and host interactions through global metagenomics.</title>
        <authorList>
            <person name="Schulz F."/>
            <person name="Roux S."/>
            <person name="Paez-Espino D."/>
            <person name="Jungbluth S."/>
            <person name="Walsh D.A."/>
            <person name="Denef V.J."/>
            <person name="McMahon K.D."/>
            <person name="Konstantinidis K.T."/>
            <person name="Eloe-Fadrosh E.A."/>
            <person name="Kyrpides N.C."/>
            <person name="Woyke T."/>
        </authorList>
    </citation>
    <scope>NUCLEOTIDE SEQUENCE</scope>
    <source>
        <strain evidence="1">GVMAG-M-3300023184-165</strain>
    </source>
</reference>